<dbReference type="RefSeq" id="WP_171533469.1">
    <property type="nucleotide sequence ID" value="NZ_JABERG010000001.1"/>
</dbReference>
<dbReference type="Proteomes" id="UP000546536">
    <property type="component" value="Unassembled WGS sequence"/>
</dbReference>
<protein>
    <submittedName>
        <fullName evidence="2">Uncharacterized protein</fullName>
    </submittedName>
</protein>
<feature type="transmembrane region" description="Helical" evidence="1">
    <location>
        <begin position="79"/>
        <end position="102"/>
    </location>
</feature>
<dbReference type="Proteomes" id="UP000532147">
    <property type="component" value="Unassembled WGS sequence"/>
</dbReference>
<feature type="transmembrane region" description="Helical" evidence="1">
    <location>
        <begin position="12"/>
        <end position="33"/>
    </location>
</feature>
<dbReference type="AlphaFoldDB" id="A0A8E4F9C6"/>
<sequence length="154" mass="17265">MDIGSLNQSVSLAIIFSGVFLWVGMLTGVWKYYQIRHSEQARAHYYVDIAHRSSLLYAPASLIIAVLAYFSVWAEGLNLIFVLINLFFFSFSILSYVLHGWLKDTTNQFKQPHQMGCWQLPKWMLSSAMILLVIGELGATAGLLLGAIMGLNGF</sequence>
<reference evidence="4 5" key="1">
    <citation type="submission" date="2020-04" db="EMBL/GenBank/DDBJ databases">
        <title>Acinetobacter Taxon 24.</title>
        <authorList>
            <person name="Nemec A."/>
            <person name="Radolfova-Krizova L."/>
            <person name="Higgins P.G."/>
            <person name="Spanelova P."/>
        </authorList>
    </citation>
    <scope>NUCLEOTIDE SEQUENCE [LARGE SCALE GENOMIC DNA]</scope>
    <source>
        <strain evidence="3 5">ANC 4279</strain>
        <strain evidence="2 4">ANC 4280</strain>
    </source>
</reference>
<evidence type="ECO:0000313" key="3">
    <source>
        <dbReference type="EMBL" id="NNH86307.1"/>
    </source>
</evidence>
<gene>
    <name evidence="2" type="ORF">HLH11_08230</name>
    <name evidence="3" type="ORF">HLH13_00980</name>
</gene>
<accession>A0A8E4F9C6</accession>
<feature type="transmembrane region" description="Helical" evidence="1">
    <location>
        <begin position="54"/>
        <end position="73"/>
    </location>
</feature>
<keyword evidence="1" id="KW-0812">Transmembrane</keyword>
<evidence type="ECO:0000256" key="1">
    <source>
        <dbReference type="SAM" id="Phobius"/>
    </source>
</evidence>
<keyword evidence="5" id="KW-1185">Reference proteome</keyword>
<evidence type="ECO:0000313" key="2">
    <source>
        <dbReference type="EMBL" id="NNH38638.1"/>
    </source>
</evidence>
<keyword evidence="1" id="KW-0472">Membrane</keyword>
<dbReference type="EMBL" id="JABERH010000017">
    <property type="protein sequence ID" value="NNH38638.1"/>
    <property type="molecule type" value="Genomic_DNA"/>
</dbReference>
<name>A0A8E4F9C6_9GAMM</name>
<organism evidence="2 4">
    <name type="scientific">Acinetobacter terrae</name>
    <dbReference type="NCBI Taxonomy" id="2731247"/>
    <lineage>
        <taxon>Bacteria</taxon>
        <taxon>Pseudomonadati</taxon>
        <taxon>Pseudomonadota</taxon>
        <taxon>Gammaproteobacteria</taxon>
        <taxon>Moraxellales</taxon>
        <taxon>Moraxellaceae</taxon>
        <taxon>Acinetobacter</taxon>
        <taxon>Acinetobacter Taxon 24</taxon>
    </lineage>
</organism>
<feature type="transmembrane region" description="Helical" evidence="1">
    <location>
        <begin position="123"/>
        <end position="151"/>
    </location>
</feature>
<keyword evidence="1" id="KW-1133">Transmembrane helix</keyword>
<evidence type="ECO:0000313" key="5">
    <source>
        <dbReference type="Proteomes" id="UP000546536"/>
    </source>
</evidence>
<evidence type="ECO:0000313" key="4">
    <source>
        <dbReference type="Proteomes" id="UP000532147"/>
    </source>
</evidence>
<comment type="caution">
    <text evidence="2">The sequence shown here is derived from an EMBL/GenBank/DDBJ whole genome shotgun (WGS) entry which is preliminary data.</text>
</comment>
<proteinExistence type="predicted"/>
<dbReference type="EMBL" id="JABERG010000001">
    <property type="protein sequence ID" value="NNH86307.1"/>
    <property type="molecule type" value="Genomic_DNA"/>
</dbReference>